<evidence type="ECO:0000259" key="10">
    <source>
        <dbReference type="PROSITE" id="PS50113"/>
    </source>
</evidence>
<dbReference type="CDD" id="cd00130">
    <property type="entry name" value="PAS"/>
    <property type="match status" value="3"/>
</dbReference>
<sequence>MRSEKEYQEQIRQLEAQIKDLSNQLALQKDNLSSPLHFYQTIFDEAPFGCAINEIIYDEQGHPVDFKILDFNQAFEHAAKVKKEKLEGQKASQVLPQIDEKWLDKFALVIQSGKRKHYTKFSLDGKKFFDIEIHSPQQKIFILSLVSEQKKTRQIMGPVRFYERLMDHLHEGIWVTNEDDVIFFTNSGITLNTGSQKDSLLGKNIHDFQKKNLGDFLKDYLAAKRTLEPRQYETHLQTLSGEDAFLAGWLVPLIKNHRFDGMICTTRNITEEKQSRQRIRENEEKLRNIIEHSSNVFYSHTPDNLLTYVSPQMENLLGYTSEEAKISWTVLTSDNPINKKGIESTIKAIETGQVQQPYELELVHKNGKHVWVEVREAPVVTNGTTTSIVGALIDITEQKEIAQQLTENQRGLRNLIDESPIPIAINSLEGDIEYLNQEFVNTFGYTNDEIPHIEDWFRIAYPSSTYRQQIKKRWFQEVERSQQDGHKRTPFEARITCKDGTPLFVQIVWSEIGEKLVLIFHNLTEHKELEDKIMQKNDELQNAMNELQKANQELQIATQKARESDQLKSAFLANMSHEIRTPMNSIIGFSSLLAQPAISEEKRMQYTEFIQKSGTHLLRIIDDIIDIAKIESNQLKIEKSYFSVVPFLQNTLDYHLQSALLSFKPHLKLLLHHELVTKPIIIFTDPIRLKQVFDNLLTNSIKNTDDGQIEFGVHQLDEHEITFFVSDTGVGIPEKYKQSIFKRFTQIESQTVKHGTGLGLSIIQGITNLLDGKIWFDSKENIGTTFYVQFPILPKEH</sequence>
<dbReference type="InterPro" id="IPR005467">
    <property type="entry name" value="His_kinase_dom"/>
</dbReference>
<comment type="catalytic activity">
    <reaction evidence="1">
        <text>ATP + protein L-histidine = ADP + protein N-phospho-L-histidine.</text>
        <dbReference type="EC" id="2.7.13.3"/>
    </reaction>
</comment>
<keyword evidence="7" id="KW-0175">Coiled coil</keyword>
<dbReference type="Pfam" id="PF02518">
    <property type="entry name" value="HATPase_c"/>
    <property type="match status" value="1"/>
</dbReference>
<evidence type="ECO:0000256" key="2">
    <source>
        <dbReference type="ARBA" id="ARBA00012438"/>
    </source>
</evidence>
<evidence type="ECO:0000259" key="8">
    <source>
        <dbReference type="PROSITE" id="PS50109"/>
    </source>
</evidence>
<dbReference type="PROSITE" id="PS50112">
    <property type="entry name" value="PAS"/>
    <property type="match status" value="2"/>
</dbReference>
<dbReference type="InterPro" id="IPR001610">
    <property type="entry name" value="PAC"/>
</dbReference>
<reference evidence="11 12" key="1">
    <citation type="submission" date="2016-10" db="EMBL/GenBank/DDBJ databases">
        <authorList>
            <person name="de Groot N.N."/>
        </authorList>
    </citation>
    <scope>NUCLEOTIDE SEQUENCE [LARGE SCALE GENOMIC DNA]</scope>
    <source>
        <strain evidence="11 12">CGMCC 1.9156</strain>
    </source>
</reference>
<dbReference type="EMBL" id="FONW01000001">
    <property type="protein sequence ID" value="SFE60964.1"/>
    <property type="molecule type" value="Genomic_DNA"/>
</dbReference>
<dbReference type="InterPro" id="IPR036890">
    <property type="entry name" value="HATPase_C_sf"/>
</dbReference>
<keyword evidence="3" id="KW-0597">Phosphoprotein</keyword>
<feature type="domain" description="PAS" evidence="9">
    <location>
        <begin position="408"/>
        <end position="450"/>
    </location>
</feature>
<dbReference type="RefSeq" id="WP_093918274.1">
    <property type="nucleotide sequence ID" value="NZ_FONW01000001.1"/>
</dbReference>
<dbReference type="PROSITE" id="PS50113">
    <property type="entry name" value="PAC"/>
    <property type="match status" value="1"/>
</dbReference>
<evidence type="ECO:0000313" key="11">
    <source>
        <dbReference type="EMBL" id="SFE60964.1"/>
    </source>
</evidence>
<dbReference type="InterPro" id="IPR035965">
    <property type="entry name" value="PAS-like_dom_sf"/>
</dbReference>
<dbReference type="SUPFAM" id="SSF55874">
    <property type="entry name" value="ATPase domain of HSP90 chaperone/DNA topoisomerase II/histidine kinase"/>
    <property type="match status" value="1"/>
</dbReference>
<protein>
    <recommendedName>
        <fullName evidence="2">histidine kinase</fullName>
        <ecNumber evidence="2">2.7.13.3</ecNumber>
    </recommendedName>
</protein>
<feature type="domain" description="PAS" evidence="9">
    <location>
        <begin position="282"/>
        <end position="323"/>
    </location>
</feature>
<dbReference type="InterPro" id="IPR000014">
    <property type="entry name" value="PAS"/>
</dbReference>
<dbReference type="InterPro" id="IPR004358">
    <property type="entry name" value="Sig_transdc_His_kin-like_C"/>
</dbReference>
<dbReference type="NCBIfam" id="TIGR00229">
    <property type="entry name" value="sensory_box"/>
    <property type="match status" value="3"/>
</dbReference>
<dbReference type="STRING" id="655355.SAMN05216283_101544"/>
<dbReference type="InterPro" id="IPR003661">
    <property type="entry name" value="HisK_dim/P_dom"/>
</dbReference>
<dbReference type="PANTHER" id="PTHR43711">
    <property type="entry name" value="TWO-COMPONENT HISTIDINE KINASE"/>
    <property type="match status" value="1"/>
</dbReference>
<feature type="domain" description="Histidine kinase" evidence="8">
    <location>
        <begin position="574"/>
        <end position="794"/>
    </location>
</feature>
<gene>
    <name evidence="11" type="ORF">SAMN05216283_101544</name>
</gene>
<dbReference type="Gene3D" id="3.30.450.20">
    <property type="entry name" value="PAS domain"/>
    <property type="match status" value="4"/>
</dbReference>
<keyword evidence="4" id="KW-0808">Transferase</keyword>
<dbReference type="GO" id="GO:0000155">
    <property type="term" value="F:phosphorelay sensor kinase activity"/>
    <property type="evidence" value="ECO:0007669"/>
    <property type="project" value="InterPro"/>
</dbReference>
<evidence type="ECO:0000256" key="1">
    <source>
        <dbReference type="ARBA" id="ARBA00000085"/>
    </source>
</evidence>
<accession>A0A1I2BY61</accession>
<dbReference type="SUPFAM" id="SSF55785">
    <property type="entry name" value="PYP-like sensor domain (PAS domain)"/>
    <property type="match status" value="4"/>
</dbReference>
<evidence type="ECO:0000256" key="7">
    <source>
        <dbReference type="SAM" id="Coils"/>
    </source>
</evidence>
<dbReference type="Proteomes" id="UP000198964">
    <property type="component" value="Unassembled WGS sequence"/>
</dbReference>
<dbReference type="Pfam" id="PF13426">
    <property type="entry name" value="PAS_9"/>
    <property type="match status" value="2"/>
</dbReference>
<organism evidence="11 12">
    <name type="scientific">Sunxiuqinia elliptica</name>
    <dbReference type="NCBI Taxonomy" id="655355"/>
    <lineage>
        <taxon>Bacteria</taxon>
        <taxon>Pseudomonadati</taxon>
        <taxon>Bacteroidota</taxon>
        <taxon>Bacteroidia</taxon>
        <taxon>Marinilabiliales</taxon>
        <taxon>Prolixibacteraceae</taxon>
        <taxon>Sunxiuqinia</taxon>
    </lineage>
</organism>
<dbReference type="InterPro" id="IPR050736">
    <property type="entry name" value="Sensor_HK_Regulatory"/>
</dbReference>
<dbReference type="InterPro" id="IPR036097">
    <property type="entry name" value="HisK_dim/P_sf"/>
</dbReference>
<evidence type="ECO:0000313" key="12">
    <source>
        <dbReference type="Proteomes" id="UP000198964"/>
    </source>
</evidence>
<keyword evidence="5" id="KW-0418">Kinase</keyword>
<dbReference type="AlphaFoldDB" id="A0A1I2BY61"/>
<dbReference type="EC" id="2.7.13.3" evidence="2"/>
<name>A0A1I2BY61_9BACT</name>
<feature type="coiled-coil region" evidence="7">
    <location>
        <begin position="4"/>
        <end position="31"/>
    </location>
</feature>
<dbReference type="PRINTS" id="PR00344">
    <property type="entry name" value="BCTRLSENSOR"/>
</dbReference>
<dbReference type="SMART" id="SM00388">
    <property type="entry name" value="HisKA"/>
    <property type="match status" value="1"/>
</dbReference>
<keyword evidence="6" id="KW-0902">Two-component regulatory system</keyword>
<keyword evidence="12" id="KW-1185">Reference proteome</keyword>
<proteinExistence type="predicted"/>
<evidence type="ECO:0000256" key="3">
    <source>
        <dbReference type="ARBA" id="ARBA00022553"/>
    </source>
</evidence>
<dbReference type="InterPro" id="IPR000700">
    <property type="entry name" value="PAS-assoc_C"/>
</dbReference>
<dbReference type="PANTHER" id="PTHR43711:SF26">
    <property type="entry name" value="SENSOR HISTIDINE KINASE RCSC"/>
    <property type="match status" value="1"/>
</dbReference>
<evidence type="ECO:0000256" key="6">
    <source>
        <dbReference type="ARBA" id="ARBA00023012"/>
    </source>
</evidence>
<dbReference type="SMART" id="SM00387">
    <property type="entry name" value="HATPase_c"/>
    <property type="match status" value="1"/>
</dbReference>
<dbReference type="Pfam" id="PF00512">
    <property type="entry name" value="HisKA"/>
    <property type="match status" value="1"/>
</dbReference>
<dbReference type="SMART" id="SM00086">
    <property type="entry name" value="PAC"/>
    <property type="match status" value="3"/>
</dbReference>
<evidence type="ECO:0000256" key="4">
    <source>
        <dbReference type="ARBA" id="ARBA00022679"/>
    </source>
</evidence>
<feature type="domain" description="PAC" evidence="10">
    <location>
        <begin position="356"/>
        <end position="407"/>
    </location>
</feature>
<dbReference type="Gene3D" id="1.10.287.130">
    <property type="match status" value="1"/>
</dbReference>
<feature type="coiled-coil region" evidence="7">
    <location>
        <begin position="523"/>
        <end position="567"/>
    </location>
</feature>
<dbReference type="PROSITE" id="PS50109">
    <property type="entry name" value="HIS_KIN"/>
    <property type="match status" value="1"/>
</dbReference>
<dbReference type="Gene3D" id="3.30.565.10">
    <property type="entry name" value="Histidine kinase-like ATPase, C-terminal domain"/>
    <property type="match status" value="1"/>
</dbReference>
<dbReference type="SUPFAM" id="SSF47384">
    <property type="entry name" value="Homodimeric domain of signal transducing histidine kinase"/>
    <property type="match status" value="1"/>
</dbReference>
<dbReference type="InterPro" id="IPR003594">
    <property type="entry name" value="HATPase_dom"/>
</dbReference>
<dbReference type="Pfam" id="PF13188">
    <property type="entry name" value="PAS_8"/>
    <property type="match status" value="2"/>
</dbReference>
<dbReference type="SMART" id="SM00091">
    <property type="entry name" value="PAS"/>
    <property type="match status" value="4"/>
</dbReference>
<evidence type="ECO:0000259" key="9">
    <source>
        <dbReference type="PROSITE" id="PS50112"/>
    </source>
</evidence>
<evidence type="ECO:0000256" key="5">
    <source>
        <dbReference type="ARBA" id="ARBA00022777"/>
    </source>
</evidence>
<dbReference type="CDD" id="cd00082">
    <property type="entry name" value="HisKA"/>
    <property type="match status" value="1"/>
</dbReference>